<proteinExistence type="predicted"/>
<accession>A0A6H5GSP8</accession>
<sequence>SLEDWSDFSLLSSSYLVQGQSYQRRLKPLYTLMYFGRISLMIRIKTHVRSLTKAVRESQRPTWASITSPNIIKLSDEEQGSTNRIILLVNNGELREEGWPTETIFAGDMNQGRATLVTHPRIPPWKIALRESSCVPPSLRS</sequence>
<feature type="non-terminal residue" evidence="1">
    <location>
        <position position="141"/>
    </location>
</feature>
<evidence type="ECO:0000313" key="1">
    <source>
        <dbReference type="EMBL" id="CAB0005808.1"/>
    </source>
</evidence>
<reference evidence="1 2" key="1">
    <citation type="submission" date="2020-02" db="EMBL/GenBank/DDBJ databases">
        <authorList>
            <person name="Ferguson B K."/>
        </authorList>
    </citation>
    <scope>NUCLEOTIDE SEQUENCE [LARGE SCALE GENOMIC DNA]</scope>
</reference>
<keyword evidence="2" id="KW-1185">Reference proteome</keyword>
<gene>
    <name evidence="1" type="ORF">NTEN_LOCUS11285</name>
</gene>
<dbReference type="Proteomes" id="UP000479000">
    <property type="component" value="Unassembled WGS sequence"/>
</dbReference>
<dbReference type="EMBL" id="CADCXU010016612">
    <property type="protein sequence ID" value="CAB0005808.1"/>
    <property type="molecule type" value="Genomic_DNA"/>
</dbReference>
<protein>
    <submittedName>
        <fullName evidence="1">Uncharacterized protein</fullName>
    </submittedName>
</protein>
<evidence type="ECO:0000313" key="2">
    <source>
        <dbReference type="Proteomes" id="UP000479000"/>
    </source>
</evidence>
<name>A0A6H5GSP8_9HEMI</name>
<organism evidence="1 2">
    <name type="scientific">Nesidiocoris tenuis</name>
    <dbReference type="NCBI Taxonomy" id="355587"/>
    <lineage>
        <taxon>Eukaryota</taxon>
        <taxon>Metazoa</taxon>
        <taxon>Ecdysozoa</taxon>
        <taxon>Arthropoda</taxon>
        <taxon>Hexapoda</taxon>
        <taxon>Insecta</taxon>
        <taxon>Pterygota</taxon>
        <taxon>Neoptera</taxon>
        <taxon>Paraneoptera</taxon>
        <taxon>Hemiptera</taxon>
        <taxon>Heteroptera</taxon>
        <taxon>Panheteroptera</taxon>
        <taxon>Cimicomorpha</taxon>
        <taxon>Miridae</taxon>
        <taxon>Dicyphina</taxon>
        <taxon>Nesidiocoris</taxon>
    </lineage>
</organism>
<dbReference type="AlphaFoldDB" id="A0A6H5GSP8"/>
<feature type="non-terminal residue" evidence="1">
    <location>
        <position position="1"/>
    </location>
</feature>